<dbReference type="Proteomes" id="UP001623349">
    <property type="component" value="Unassembled WGS sequence"/>
</dbReference>
<gene>
    <name evidence="2" type="ORF">APTSU1_000011900</name>
</gene>
<keyword evidence="3" id="KW-1185">Reference proteome</keyword>
<dbReference type="EMBL" id="BAAFST010000001">
    <property type="protein sequence ID" value="GAB1284889.1"/>
    <property type="molecule type" value="Genomic_DNA"/>
</dbReference>
<evidence type="ECO:0000313" key="2">
    <source>
        <dbReference type="EMBL" id="GAB1284889.1"/>
    </source>
</evidence>
<organism evidence="2 3">
    <name type="scientific">Apodemus speciosus</name>
    <name type="common">Large Japanese field mouse</name>
    <dbReference type="NCBI Taxonomy" id="105296"/>
    <lineage>
        <taxon>Eukaryota</taxon>
        <taxon>Metazoa</taxon>
        <taxon>Chordata</taxon>
        <taxon>Craniata</taxon>
        <taxon>Vertebrata</taxon>
        <taxon>Euteleostomi</taxon>
        <taxon>Mammalia</taxon>
        <taxon>Eutheria</taxon>
        <taxon>Euarchontoglires</taxon>
        <taxon>Glires</taxon>
        <taxon>Rodentia</taxon>
        <taxon>Myomorpha</taxon>
        <taxon>Muroidea</taxon>
        <taxon>Muridae</taxon>
        <taxon>Murinae</taxon>
        <taxon>Apodemus</taxon>
    </lineage>
</organism>
<protein>
    <submittedName>
        <fullName evidence="2">Cyclic nucleotide-gated cation channel alpha-3</fullName>
    </submittedName>
</protein>
<evidence type="ECO:0000313" key="3">
    <source>
        <dbReference type="Proteomes" id="UP001623349"/>
    </source>
</evidence>
<name>A0ABQ0ED81_APOSI</name>
<proteinExistence type="predicted"/>
<reference evidence="2 3" key="1">
    <citation type="submission" date="2024-08" db="EMBL/GenBank/DDBJ databases">
        <title>The draft genome of Apodemus speciosus.</title>
        <authorList>
            <person name="Nabeshima K."/>
            <person name="Suzuki S."/>
            <person name="Onuma M."/>
        </authorList>
    </citation>
    <scope>NUCLEOTIDE SEQUENCE [LARGE SCALE GENOMIC DNA]</scope>
    <source>
        <strain evidence="2">IB14-021</strain>
    </source>
</reference>
<feature type="region of interest" description="Disordered" evidence="1">
    <location>
        <begin position="84"/>
        <end position="114"/>
    </location>
</feature>
<accession>A0ABQ0ED81</accession>
<comment type="caution">
    <text evidence="2">The sequence shown here is derived from an EMBL/GenBank/DDBJ whole genome shotgun (WGS) entry which is preliminary data.</text>
</comment>
<sequence>MSAAVGLNVTNVKMAKVNTQCSQPSPAQLSIKDADRDLGHVENGLSRSHSPSRVSRLIISIRSWAARHLHHEDQTPDSFLDRFHGAELKEVSSQESNAHQPNPGGQEPPDEGKG</sequence>
<evidence type="ECO:0000256" key="1">
    <source>
        <dbReference type="SAM" id="MobiDB-lite"/>
    </source>
</evidence>